<evidence type="ECO:0000313" key="2">
    <source>
        <dbReference type="EMBL" id="ASL16353.1"/>
    </source>
</evidence>
<protein>
    <recommendedName>
        <fullName evidence="5">UsfY protein</fullName>
    </recommendedName>
</protein>
<dbReference type="Proteomes" id="UP000198286">
    <property type="component" value="Chromosome"/>
</dbReference>
<sequence length="54" mass="5797">MVAVAFCVISFARQHLGLAILAVVIAVGATGAGLGWLAREAKRLRELERQHDNP</sequence>
<dbReference type="RefSeq" id="WP_158090643.1">
    <property type="nucleotide sequence ID" value="NZ_CP015267.1"/>
</dbReference>
<name>A0A7U5RZK4_MYCIT</name>
<evidence type="ECO:0000256" key="1">
    <source>
        <dbReference type="SAM" id="Phobius"/>
    </source>
</evidence>
<feature type="transmembrane region" description="Helical" evidence="1">
    <location>
        <begin position="16"/>
        <end position="38"/>
    </location>
</feature>
<dbReference type="EMBL" id="CP015267">
    <property type="protein sequence ID" value="ASL16353.1"/>
    <property type="molecule type" value="Genomic_DNA"/>
</dbReference>
<geneLocation type="plasmid" evidence="3 4">
    <name>unnamed 1</name>
</geneLocation>
<proteinExistence type="predicted"/>
<dbReference type="EMBL" id="CP015268">
    <property type="protein sequence ID" value="ASL18280.1"/>
    <property type="molecule type" value="Genomic_DNA"/>
</dbReference>
<keyword evidence="1" id="KW-1133">Transmembrane helix</keyword>
<reference evidence="3 4" key="1">
    <citation type="journal article" date="2017" name="Lancet Infect. Dis.">
        <title>Global outbreak of severe Mycobacterium chimaera disease after cardiac surgery: a molecular epidemiological study.</title>
        <authorList>
            <person name="van Ingen J."/>
            <person name="Kohl T."/>
            <person name="Kranzer K."/>
            <person name="Hasse B."/>
            <person name="Keller P."/>
            <person name="Szafranska A."/>
            <person name="Hillemann D."/>
            <person name="Chand M."/>
            <person name="Schreiber P."/>
            <person name="Sommerstein R."/>
            <person name="Berger C."/>
            <person name="Genoni M."/>
            <person name="Ruegg C."/>
            <person name="Troillet N."/>
            <person name="Widmer A.F."/>
            <person name="Becker S.L."/>
            <person name="Herrmann M."/>
            <person name="Eckmanns T."/>
            <person name="Haller S."/>
            <person name="Hoeller C."/>
            <person name="Debast S.B."/>
            <person name="Wolfhagen M.J."/>
            <person name="Hopman J."/>
            <person name="Kluytmans J."/>
            <person name="Langelaar M."/>
            <person name="Notermans D.W."/>
            <person name="ten Oever J."/>
            <person name="van den Barselaar P."/>
            <person name="Vonk A.B.A."/>
            <person name="Vos M.C."/>
            <person name="Ahmed N."/>
            <person name="Brown T."/>
            <person name="Crook D."/>
            <person name="Lamagni T."/>
            <person name="Phin N."/>
            <person name="Smith E.G."/>
            <person name="Zambon M."/>
            <person name="Serr A."/>
            <person name="Goetting T."/>
            <person name="Ebner W."/>
            <person name="Thuermer A."/>
            <person name="Utpatel C."/>
            <person name="Sproer C."/>
            <person name="Bunk B."/>
            <person name="Nubel U."/>
            <person name="Bloemberg G."/>
            <person name="Bottger E."/>
            <person name="Niemann S."/>
            <person name="Wagner D."/>
            <person name="Sax H."/>
        </authorList>
    </citation>
    <scope>NUCLEOTIDE SEQUENCE [LARGE SCALE GENOMIC DNA]</scope>
    <source>
        <strain evidence="3 4">ZUERICH-2</strain>
        <plasmid evidence="3 4">unnamed 1</plasmid>
    </source>
</reference>
<organism evidence="3 4">
    <name type="scientific">Mycobacterium intracellulare subsp. chimaera</name>
    <dbReference type="NCBI Taxonomy" id="222805"/>
    <lineage>
        <taxon>Bacteria</taxon>
        <taxon>Bacillati</taxon>
        <taxon>Actinomycetota</taxon>
        <taxon>Actinomycetes</taxon>
        <taxon>Mycobacteriales</taxon>
        <taxon>Mycobacteriaceae</taxon>
        <taxon>Mycobacterium</taxon>
        <taxon>Mycobacterium avium complex (MAC)</taxon>
    </lineage>
</organism>
<evidence type="ECO:0000313" key="4">
    <source>
        <dbReference type="Proteomes" id="UP000198286"/>
    </source>
</evidence>
<dbReference type="AlphaFoldDB" id="A0A7U5RZK4"/>
<keyword evidence="1" id="KW-0472">Membrane</keyword>
<evidence type="ECO:0008006" key="5">
    <source>
        <dbReference type="Google" id="ProtNLM"/>
    </source>
</evidence>
<gene>
    <name evidence="2" type="ORF">MYCOZU2_03980</name>
    <name evidence="3" type="ORF">MYCOZU2_05935</name>
</gene>
<keyword evidence="1" id="KW-0812">Transmembrane</keyword>
<keyword evidence="3" id="KW-0614">Plasmid</keyword>
<dbReference type="Proteomes" id="UP000198286">
    <property type="component" value="Plasmid unnamed 1"/>
</dbReference>
<accession>A0A7U5RZK4</accession>
<evidence type="ECO:0000313" key="3">
    <source>
        <dbReference type="EMBL" id="ASL18280.1"/>
    </source>
</evidence>